<dbReference type="GO" id="GO:0008270">
    <property type="term" value="F:zinc ion binding"/>
    <property type="evidence" value="ECO:0007669"/>
    <property type="project" value="UniProtKB-KW"/>
</dbReference>
<evidence type="ECO:0000259" key="5">
    <source>
        <dbReference type="PROSITE" id="PS50076"/>
    </source>
</evidence>
<organism evidence="7 8">
    <name type="scientific">Encephalitozoon cuniculi (strain GB-M1)</name>
    <name type="common">Microsporidian parasite</name>
    <dbReference type="NCBI Taxonomy" id="284813"/>
    <lineage>
        <taxon>Eukaryota</taxon>
        <taxon>Fungi</taxon>
        <taxon>Fungi incertae sedis</taxon>
        <taxon>Microsporidia</taxon>
        <taxon>Unikaryonidae</taxon>
        <taxon>Encephalitozoon</taxon>
    </lineage>
</organism>
<keyword evidence="8" id="KW-1185">Reference proteome</keyword>
<evidence type="ECO:0000256" key="2">
    <source>
        <dbReference type="ARBA" id="ARBA00022771"/>
    </source>
</evidence>
<dbReference type="InterPro" id="IPR001623">
    <property type="entry name" value="DnaJ_domain"/>
</dbReference>
<dbReference type="SMART" id="SM00355">
    <property type="entry name" value="ZnF_C2H2"/>
    <property type="match status" value="2"/>
</dbReference>
<dbReference type="PROSITE" id="PS50076">
    <property type="entry name" value="DNAJ_2"/>
    <property type="match status" value="1"/>
</dbReference>
<dbReference type="GeneID" id="860232"/>
<dbReference type="Gene3D" id="3.30.160.60">
    <property type="entry name" value="Classic Zinc Finger"/>
    <property type="match status" value="1"/>
</dbReference>
<dbReference type="KEGG" id="ecu:ECU01_0570"/>
<dbReference type="CDD" id="cd06257">
    <property type="entry name" value="DnaJ"/>
    <property type="match status" value="1"/>
</dbReference>
<dbReference type="RefSeq" id="NP_001402142.1">
    <property type="nucleotide sequence ID" value="NM_001415586.1"/>
</dbReference>
<keyword evidence="3" id="KW-0862">Zinc</keyword>
<dbReference type="SUPFAM" id="SSF57667">
    <property type="entry name" value="beta-beta-alpha zinc fingers"/>
    <property type="match status" value="1"/>
</dbReference>
<evidence type="ECO:0000313" key="7">
    <source>
        <dbReference type="EMBL" id="CAD24927.1"/>
    </source>
</evidence>
<dbReference type="STRING" id="284813.Q8SSM0"/>
<keyword evidence="1" id="KW-0479">Metal-binding</keyword>
<dbReference type="Pfam" id="PF12171">
    <property type="entry name" value="zf-C2H2_jaz"/>
    <property type="match status" value="1"/>
</dbReference>
<feature type="domain" description="C2H2-type" evidence="6">
    <location>
        <begin position="180"/>
        <end position="204"/>
    </location>
</feature>
<evidence type="ECO:0000259" key="6">
    <source>
        <dbReference type="PROSITE" id="PS50157"/>
    </source>
</evidence>
<protein>
    <submittedName>
        <fullName evidence="7">DnaJ PROTEIN HOMOLOG</fullName>
    </submittedName>
</protein>
<dbReference type="OMA" id="FLYNSAY"/>
<dbReference type="PROSITE" id="PS00028">
    <property type="entry name" value="ZINC_FINGER_C2H2_1"/>
    <property type="match status" value="2"/>
</dbReference>
<proteinExistence type="predicted"/>
<feature type="domain" description="J" evidence="5">
    <location>
        <begin position="11"/>
        <end position="87"/>
    </location>
</feature>
<dbReference type="PROSITE" id="PS50157">
    <property type="entry name" value="ZINC_FINGER_C2H2_2"/>
    <property type="match status" value="1"/>
</dbReference>
<dbReference type="SUPFAM" id="SSF46565">
    <property type="entry name" value="Chaperone J-domain"/>
    <property type="match status" value="1"/>
</dbReference>
<dbReference type="HOGENOM" id="CLU_936989_0_0_1"/>
<reference evidence="7 8" key="2">
    <citation type="journal article" date="2001" name="Nature">
        <title>Genome sequence and gene compaction of the eukaryote parasite Encephalitozoon cuniculi.</title>
        <authorList>
            <person name="Katinka M.D."/>
            <person name="Duprat S."/>
            <person name="Cornillot E."/>
            <person name="Metenier G."/>
            <person name="Thomarat F."/>
            <person name="Prensier G."/>
            <person name="Barbe V."/>
            <person name="Peyretaillade E."/>
            <person name="Brottier P."/>
            <person name="Wincker P."/>
            <person name="Delbac F."/>
            <person name="El Alaoui H."/>
            <person name="Peyret P."/>
            <person name="Saurin W."/>
            <person name="Gouy M."/>
            <person name="Weissenbach J."/>
            <person name="Vivares C.P."/>
        </authorList>
    </citation>
    <scope>NUCLEOTIDE SEQUENCE [LARGE SCALE GENOMIC DNA]</scope>
    <source>
        <strain evidence="7 8">GB-M1</strain>
    </source>
</reference>
<dbReference type="EMBL" id="AL391737">
    <property type="protein sequence ID" value="CAD24927.1"/>
    <property type="molecule type" value="Genomic_DNA"/>
</dbReference>
<name>Q8SSM0_ENCCU</name>
<evidence type="ECO:0000256" key="3">
    <source>
        <dbReference type="ARBA" id="ARBA00022833"/>
    </source>
</evidence>
<dbReference type="InterPro" id="IPR036236">
    <property type="entry name" value="Znf_C2H2_sf"/>
</dbReference>
<dbReference type="Pfam" id="PF00226">
    <property type="entry name" value="DnaJ"/>
    <property type="match status" value="1"/>
</dbReference>
<reference evidence="8" key="1">
    <citation type="journal article" date="2001" name="Genome Res.">
        <title>Sequence and analysis of chromosome I of the amitochondriate intracellular parasite Encephalitozoon cuniculi (Microspora).</title>
        <authorList>
            <person name="Peyret P."/>
            <person name="Katinka M.D."/>
            <person name="Duprat S."/>
            <person name="Duffieux F."/>
            <person name="Barbe V."/>
            <person name="Barbazanges M."/>
            <person name="Weissenbach J."/>
            <person name="Saurin W."/>
            <person name="Vivares C.P."/>
        </authorList>
    </citation>
    <scope>NUCLEOTIDE SEQUENCE [LARGE SCALE GENOMIC DNA]</scope>
    <source>
        <strain evidence="8">GB-M1</strain>
    </source>
</reference>
<dbReference type="SMART" id="SM00271">
    <property type="entry name" value="DnaJ"/>
    <property type="match status" value="1"/>
</dbReference>
<accession>Q8SSM0</accession>
<dbReference type="VEuPathDB" id="MicrosporidiaDB:ECU01_0570"/>
<dbReference type="Proteomes" id="UP000000819">
    <property type="component" value="Chromosome I"/>
</dbReference>
<gene>
    <name evidence="7" type="ordered locus">ECU01_0570</name>
</gene>
<evidence type="ECO:0000256" key="4">
    <source>
        <dbReference type="PROSITE-ProRule" id="PRU00042"/>
    </source>
</evidence>
<keyword evidence="2 4" id="KW-0863">Zinc-finger</keyword>
<sequence>MGSRHSRIKKSPHEVLGLSPVSTRKEIRDRYKSLILKVHPDVQKVHSSQASKEAVEIMDAYTSIMKSPPLFEFYNEELFREDLRKYAEDFFERISDYCGIPGAPKFCSPDFERFYHMFTNFRTQKAFGTEEERSEFCRGVRRVARIVRDLDKRIGTDSFPVEIPPAPARVKERKTKTYPFNCTHCEKGFHSQNQIINHFRSRKHFERVGLTEKTPRKYIENQIQEVTQQNSIEVVQKPHREEKPESLESCKIEEQGDIKKTTARQEPIPFRTCAKCRAVLSSRSELLMHLRTDHKEP</sequence>
<evidence type="ECO:0000256" key="1">
    <source>
        <dbReference type="ARBA" id="ARBA00022723"/>
    </source>
</evidence>
<reference evidence="7 8" key="3">
    <citation type="journal article" date="2009" name="BMC Genomics">
        <title>Identification of transcriptional signals in Encephalitozoon cuniculi widespread among Microsporidia phylum: support for accurate structural genome annotation.</title>
        <authorList>
            <person name="Peyretaillade E."/>
            <person name="Goncalves O."/>
            <person name="Terrat S."/>
            <person name="Dugat-Bony E."/>
            <person name="Wincker P."/>
            <person name="Cornman R.S."/>
            <person name="Evans J.D."/>
            <person name="Delbac F."/>
            <person name="Peyret P."/>
        </authorList>
    </citation>
    <scope>NUCLEOTIDE SEQUENCE [LARGE SCALE GENOMIC DNA]</scope>
    <source>
        <strain evidence="7 8">GB-M1</strain>
    </source>
</reference>
<dbReference type="Gene3D" id="1.10.287.110">
    <property type="entry name" value="DnaJ domain"/>
    <property type="match status" value="1"/>
</dbReference>
<dbReference type="InterPro" id="IPR036869">
    <property type="entry name" value="J_dom_sf"/>
</dbReference>
<evidence type="ECO:0000313" key="8">
    <source>
        <dbReference type="Proteomes" id="UP000000819"/>
    </source>
</evidence>
<dbReference type="OrthoDB" id="2191416at2759"/>
<dbReference type="InParanoid" id="Q8SSM0"/>
<dbReference type="AlphaFoldDB" id="Q8SSM0"/>
<dbReference type="InterPro" id="IPR013087">
    <property type="entry name" value="Znf_C2H2_type"/>
</dbReference>
<dbReference type="InterPro" id="IPR022755">
    <property type="entry name" value="Znf_C2H2_jaz"/>
</dbReference>